<feature type="compositionally biased region" description="Basic residues" evidence="1">
    <location>
        <begin position="13"/>
        <end position="24"/>
    </location>
</feature>
<dbReference type="AlphaFoldDB" id="A0A0L0NG19"/>
<evidence type="ECO:0000313" key="3">
    <source>
        <dbReference type="Proteomes" id="UP000036947"/>
    </source>
</evidence>
<dbReference type="EMBL" id="LFRF01000004">
    <property type="protein sequence ID" value="KND93077.1"/>
    <property type="molecule type" value="Genomic_DNA"/>
</dbReference>
<keyword evidence="3" id="KW-1185">Reference proteome</keyword>
<evidence type="ECO:0000256" key="1">
    <source>
        <dbReference type="SAM" id="MobiDB-lite"/>
    </source>
</evidence>
<feature type="region of interest" description="Disordered" evidence="1">
    <location>
        <begin position="1"/>
        <end position="31"/>
    </location>
</feature>
<accession>A0A0L0NG19</accession>
<proteinExistence type="predicted"/>
<feature type="compositionally biased region" description="Basic and acidic residues" evidence="1">
    <location>
        <begin position="167"/>
        <end position="179"/>
    </location>
</feature>
<sequence>MAQPRPASATTLKRVRPRARRRSRPTFTPAANCLRSPTNPSLAETTPSCNPALLSTHTRPQSLLLRACVSNLLDRNNGPRLLNHPTTPPPRHRPHHPLRHRLGPLPGLPLRHQIPRDRLGAHGQEERYLHKGRHARRRQARPQRKVRRRHAELGRQGVEPRQLQGRDAQEEKEINKWCL</sequence>
<feature type="region of interest" description="Disordered" evidence="1">
    <location>
        <begin position="121"/>
        <end position="179"/>
    </location>
</feature>
<evidence type="ECO:0000313" key="2">
    <source>
        <dbReference type="EMBL" id="KND93077.1"/>
    </source>
</evidence>
<organism evidence="2 3">
    <name type="scientific">Tolypocladium ophioglossoides (strain CBS 100239)</name>
    <name type="common">Snaketongue truffleclub</name>
    <name type="synonym">Elaphocordyceps ophioglossoides</name>
    <dbReference type="NCBI Taxonomy" id="1163406"/>
    <lineage>
        <taxon>Eukaryota</taxon>
        <taxon>Fungi</taxon>
        <taxon>Dikarya</taxon>
        <taxon>Ascomycota</taxon>
        <taxon>Pezizomycotina</taxon>
        <taxon>Sordariomycetes</taxon>
        <taxon>Hypocreomycetidae</taxon>
        <taxon>Hypocreales</taxon>
        <taxon>Ophiocordycipitaceae</taxon>
        <taxon>Tolypocladium</taxon>
    </lineage>
</organism>
<dbReference type="Proteomes" id="UP000036947">
    <property type="component" value="Unassembled WGS sequence"/>
</dbReference>
<reference evidence="2 3" key="1">
    <citation type="journal article" date="2015" name="BMC Genomics">
        <title>The genome of the truffle-parasite Tolypocladium ophioglossoides and the evolution of antifungal peptaibiotics.</title>
        <authorList>
            <person name="Quandt C.A."/>
            <person name="Bushley K.E."/>
            <person name="Spatafora J.W."/>
        </authorList>
    </citation>
    <scope>NUCLEOTIDE SEQUENCE [LARGE SCALE GENOMIC DNA]</scope>
    <source>
        <strain evidence="2 3">CBS 100239</strain>
    </source>
</reference>
<protein>
    <submittedName>
        <fullName evidence="2">Uncharacterized protein</fullName>
    </submittedName>
</protein>
<gene>
    <name evidence="2" type="ORF">TOPH_02132</name>
</gene>
<comment type="caution">
    <text evidence="2">The sequence shown here is derived from an EMBL/GenBank/DDBJ whole genome shotgun (WGS) entry which is preliminary data.</text>
</comment>
<feature type="compositionally biased region" description="Basic residues" evidence="1">
    <location>
        <begin position="130"/>
        <end position="150"/>
    </location>
</feature>
<feature type="region of interest" description="Disordered" evidence="1">
    <location>
        <begin position="74"/>
        <end position="97"/>
    </location>
</feature>
<name>A0A0L0NG19_TOLOC</name>